<name>A0A250FC10_9FLAO</name>
<organism evidence="1 2">
    <name type="scientific">Capnocytophaga leadbetteri</name>
    <dbReference type="NCBI Taxonomy" id="327575"/>
    <lineage>
        <taxon>Bacteria</taxon>
        <taxon>Pseudomonadati</taxon>
        <taxon>Bacteroidota</taxon>
        <taxon>Flavobacteriia</taxon>
        <taxon>Flavobacteriales</taxon>
        <taxon>Flavobacteriaceae</taxon>
        <taxon>Capnocytophaga</taxon>
    </lineage>
</organism>
<dbReference type="Pfam" id="PF08889">
    <property type="entry name" value="WbqC"/>
    <property type="match status" value="1"/>
</dbReference>
<reference evidence="2" key="1">
    <citation type="submission" date="2017-06" db="EMBL/GenBank/DDBJ databases">
        <title>Capnocytophaga spp. assemblies.</title>
        <authorList>
            <person name="Gulvik C.A."/>
        </authorList>
    </citation>
    <scope>NUCLEOTIDE SEQUENCE [LARGE SCALE GENOMIC DNA]</scope>
    <source>
        <strain evidence="2">H6253</strain>
    </source>
</reference>
<evidence type="ECO:0008006" key="3">
    <source>
        <dbReference type="Google" id="ProtNLM"/>
    </source>
</evidence>
<keyword evidence="2" id="KW-1185">Reference proteome</keyword>
<evidence type="ECO:0000313" key="2">
    <source>
        <dbReference type="Proteomes" id="UP000217276"/>
    </source>
</evidence>
<dbReference type="InterPro" id="IPR014985">
    <property type="entry name" value="WbqC"/>
</dbReference>
<dbReference type="RefSeq" id="WP_095914666.1">
    <property type="nucleotide sequence ID" value="NZ_CAJZEI010000074.1"/>
</dbReference>
<dbReference type="AlphaFoldDB" id="A0A250FC10"/>
<sequence>MTEQVLLHPTYFPSIAQFHLILSYPCVLEVSDNYQKQTLRNRAYIYGANGKQALNLPIKHVGGENGRQLFKDVKVENHFPWQRLHWKSLETAYRTSPYFEYYEDDLVRIFEKPYTYLLDVNIDTIETILACLLVNINFDKTSTYEAQPEAVKDYRYLSSAKKEVDVTMEPYHQIFSDKHGFIKNLSVLDLLFHEGPNTLDYLNNVSIGTINL</sequence>
<proteinExistence type="predicted"/>
<dbReference type="Proteomes" id="UP000217276">
    <property type="component" value="Chromosome"/>
</dbReference>
<dbReference type="KEGG" id="clk:CGC53_10200"/>
<protein>
    <recommendedName>
        <fullName evidence="3">WbqC-like protein</fullName>
    </recommendedName>
</protein>
<evidence type="ECO:0000313" key="1">
    <source>
        <dbReference type="EMBL" id="ATA82683.1"/>
    </source>
</evidence>
<dbReference type="EMBL" id="CP022384">
    <property type="protein sequence ID" value="ATA82683.1"/>
    <property type="molecule type" value="Genomic_DNA"/>
</dbReference>
<gene>
    <name evidence="1" type="ORF">CGC53_10200</name>
</gene>
<accession>A0A250FC10</accession>